<name>D2Z8U3_9BACT</name>
<organism evidence="1 2">
    <name type="scientific">Dethiosulfovibrio peptidovorans DSM 11002</name>
    <dbReference type="NCBI Taxonomy" id="469381"/>
    <lineage>
        <taxon>Bacteria</taxon>
        <taxon>Thermotogati</taxon>
        <taxon>Synergistota</taxon>
        <taxon>Synergistia</taxon>
        <taxon>Synergistales</taxon>
        <taxon>Dethiosulfovibrionaceae</taxon>
        <taxon>Dethiosulfovibrio</taxon>
    </lineage>
</organism>
<gene>
    <name evidence="1" type="ORF">Dpep_1866</name>
</gene>
<comment type="caution">
    <text evidence="1">The sequence shown here is derived from an EMBL/GenBank/DDBJ whole genome shotgun (WGS) entry which is preliminary data.</text>
</comment>
<proteinExistence type="predicted"/>
<sequence>MSVAETKAQARSAENSRYEAFRGKRFLKRKVLVRERLKLFGFEVNTEVGQEESDVDKR</sequence>
<dbReference type="AlphaFoldDB" id="D2Z8U3"/>
<evidence type="ECO:0000313" key="2">
    <source>
        <dbReference type="Proteomes" id="UP000006427"/>
    </source>
</evidence>
<protein>
    <submittedName>
        <fullName evidence="1">Uncharacterized protein</fullName>
    </submittedName>
</protein>
<keyword evidence="2" id="KW-1185">Reference proteome</keyword>
<evidence type="ECO:0000313" key="1">
    <source>
        <dbReference type="EMBL" id="EFC91890.1"/>
    </source>
</evidence>
<dbReference type="STRING" id="469381.Dpep_1866"/>
<dbReference type="PaxDb" id="469381-Dpep_1866"/>
<reference evidence="1 2" key="1">
    <citation type="journal article" date="2010" name="Stand. Genomic Sci.">
        <title>Permanent draft genome sequence of Dethiosulfovibrio peptidovorans type strain (SEBR 4207).</title>
        <authorList>
            <person name="Labutti K."/>
            <person name="Mayilraj S."/>
            <person name="Clum A."/>
            <person name="Lucas S."/>
            <person name="Glavina Del Rio T."/>
            <person name="Nolan M."/>
            <person name="Tice H."/>
            <person name="Cheng J.F."/>
            <person name="Pitluck S."/>
            <person name="Liolios K."/>
            <person name="Ivanova N."/>
            <person name="Mavromatis K."/>
            <person name="Mikhailova N."/>
            <person name="Pati A."/>
            <person name="Goodwin L."/>
            <person name="Chen A."/>
            <person name="Palaniappan K."/>
            <person name="Land M."/>
            <person name="Hauser L."/>
            <person name="Chang Y.J."/>
            <person name="Jeffries C.D."/>
            <person name="Rohde M."/>
            <person name="Spring S."/>
            <person name="Goker M."/>
            <person name="Woyke T."/>
            <person name="Bristow J."/>
            <person name="Eisen J.A."/>
            <person name="Markowitz V."/>
            <person name="Hugenholtz P."/>
            <person name="Kyrpides N.C."/>
            <person name="Klenk H.P."/>
            <person name="Lapidus A."/>
        </authorList>
    </citation>
    <scope>NUCLEOTIDE SEQUENCE [LARGE SCALE GENOMIC DNA]</scope>
    <source>
        <strain evidence="1 2">DSM 11002</strain>
    </source>
</reference>
<dbReference type="Proteomes" id="UP000006427">
    <property type="component" value="Unassembled WGS sequence"/>
</dbReference>
<accession>D2Z8U3</accession>
<dbReference type="EMBL" id="ABTR02000001">
    <property type="protein sequence ID" value="EFC91890.1"/>
    <property type="molecule type" value="Genomic_DNA"/>
</dbReference>